<keyword evidence="4" id="KW-0963">Cytoplasm</keyword>
<dbReference type="PANTHER" id="PTHR11645:SF0">
    <property type="entry name" value="PYRROLINE-5-CARBOXYLATE REDUCTASE 3"/>
    <property type="match status" value="1"/>
</dbReference>
<evidence type="ECO:0000259" key="16">
    <source>
        <dbReference type="Pfam" id="PF14748"/>
    </source>
</evidence>
<keyword evidence="8 14" id="KW-0560">Oxidoreductase</keyword>
<feature type="binding site" evidence="13">
    <location>
        <position position="74"/>
    </location>
    <ligand>
        <name>NADPH</name>
        <dbReference type="ChEBI" id="CHEBI:57783"/>
    </ligand>
</feature>
<dbReference type="FunFam" id="1.10.3730.10:FF:000003">
    <property type="entry name" value="Pyrroline-5-carboxylate reductase 1, mitochondrial"/>
    <property type="match status" value="1"/>
</dbReference>
<evidence type="ECO:0000313" key="18">
    <source>
        <dbReference type="Proteomes" id="UP000694543"/>
    </source>
</evidence>
<reference evidence="17" key="1">
    <citation type="submission" date="2025-08" db="UniProtKB">
        <authorList>
            <consortium name="Ensembl"/>
        </authorList>
    </citation>
    <scope>IDENTIFICATION</scope>
</reference>
<dbReference type="Gene3D" id="1.10.3730.10">
    <property type="entry name" value="ProC C-terminal domain-like"/>
    <property type="match status" value="1"/>
</dbReference>
<dbReference type="UniPathway" id="UPA00098">
    <property type="reaction ID" value="UER00361"/>
</dbReference>
<dbReference type="HAMAP" id="MF_01925">
    <property type="entry name" value="P5C_reductase"/>
    <property type="match status" value="1"/>
</dbReference>
<dbReference type="Pfam" id="PF14748">
    <property type="entry name" value="P5CR_dimer"/>
    <property type="match status" value="1"/>
</dbReference>
<comment type="catalytic activity">
    <reaction evidence="11">
        <text>L-proline + NAD(+) = (S)-1-pyrroline-5-carboxylate + NADH + 2 H(+)</text>
        <dbReference type="Rhea" id="RHEA:14105"/>
        <dbReference type="ChEBI" id="CHEBI:15378"/>
        <dbReference type="ChEBI" id="CHEBI:17388"/>
        <dbReference type="ChEBI" id="CHEBI:57540"/>
        <dbReference type="ChEBI" id="CHEBI:57945"/>
        <dbReference type="ChEBI" id="CHEBI:60039"/>
        <dbReference type="EC" id="1.5.1.2"/>
    </reaction>
    <physiologicalReaction direction="right-to-left" evidence="11">
        <dbReference type="Rhea" id="RHEA:14107"/>
    </physiologicalReaction>
</comment>
<dbReference type="InterPro" id="IPR029036">
    <property type="entry name" value="P5CR_dimer"/>
</dbReference>
<evidence type="ECO:0000256" key="4">
    <source>
        <dbReference type="ARBA" id="ARBA00022490"/>
    </source>
</evidence>
<evidence type="ECO:0000256" key="6">
    <source>
        <dbReference type="ARBA" id="ARBA00022650"/>
    </source>
</evidence>
<comment type="function">
    <text evidence="12">Oxidoreductase that catalyzes the last step in proline biosynthesis, which corresponds to the reduction of pyrroline-5-carboxylate (P5C) to L-proline using NAD(P)H. Proline is synthesized from either glutamate or ornithine; both are converted to P5C, and then to proline via pyrroline-5-carboxylate reductases (PYCRs). PYCR3 is exclusively linked to the biosynthesis of proline from ornithine.</text>
</comment>
<comment type="catalytic activity">
    <reaction evidence="10">
        <text>L-proline + NADP(+) = (S)-1-pyrroline-5-carboxylate + NADPH + 2 H(+)</text>
        <dbReference type="Rhea" id="RHEA:14109"/>
        <dbReference type="ChEBI" id="CHEBI:15378"/>
        <dbReference type="ChEBI" id="CHEBI:17388"/>
        <dbReference type="ChEBI" id="CHEBI:57783"/>
        <dbReference type="ChEBI" id="CHEBI:58349"/>
        <dbReference type="ChEBI" id="CHEBI:60039"/>
        <dbReference type="EC" id="1.5.1.2"/>
    </reaction>
    <physiologicalReaction direction="right-to-left" evidence="10">
        <dbReference type="Rhea" id="RHEA:14111"/>
    </physiologicalReaction>
</comment>
<dbReference type="InterPro" id="IPR008927">
    <property type="entry name" value="6-PGluconate_DH-like_C_sf"/>
</dbReference>
<keyword evidence="5 14" id="KW-0028">Amino-acid biosynthesis</keyword>
<evidence type="ECO:0000256" key="3">
    <source>
        <dbReference type="ARBA" id="ARBA00005525"/>
    </source>
</evidence>
<keyword evidence="18" id="KW-1185">Reference proteome</keyword>
<feature type="domain" description="Pyrroline-5-carboxylate reductase dimerisation" evidence="16">
    <location>
        <begin position="179"/>
        <end position="283"/>
    </location>
</feature>
<reference evidence="17" key="2">
    <citation type="submission" date="2025-09" db="UniProtKB">
        <authorList>
            <consortium name="Ensembl"/>
        </authorList>
    </citation>
    <scope>IDENTIFICATION</scope>
</reference>
<dbReference type="NCBIfam" id="TIGR00112">
    <property type="entry name" value="proC"/>
    <property type="match status" value="1"/>
</dbReference>
<accession>A0A8C3LPW5</accession>
<sequence length="286" mass="30353">MSQSLLFHVPHVNWAGDNALSHWFCGFLWATPSTHPCPLCPQGKVPASNIIVSAPSDRNLAEWREWGCRTTHCNLEVLQESTVVFLATKPHVLPTVLQELRPAVTSQHLLISLAAGVSLQKLQRLLPTGTKVLRLMPNLPCVLQVGAAVFSRGSGVGDGDAALLQSLLSPCGLCEEVPESYINIHTGLSGSGVAYVYLFAEAMAEGAVKMGMPGSLASRIAAQTLLGAAKMLLETGEHPAKLRGDVCTPGGTTIHGLYQLEKGALRATVMNAVQAATERASEMGED</sequence>
<dbReference type="PANTHER" id="PTHR11645">
    <property type="entry name" value="PYRROLINE-5-CARBOXYLATE REDUCTASE"/>
    <property type="match status" value="1"/>
</dbReference>
<evidence type="ECO:0000256" key="10">
    <source>
        <dbReference type="ARBA" id="ARBA00049867"/>
    </source>
</evidence>
<evidence type="ECO:0000256" key="1">
    <source>
        <dbReference type="ARBA" id="ARBA00004496"/>
    </source>
</evidence>
<comment type="subcellular location">
    <subcellularLocation>
        <location evidence="1">Cytoplasm</location>
    </subcellularLocation>
</comment>
<dbReference type="InterPro" id="IPR000304">
    <property type="entry name" value="Pyrroline-COOH_reductase"/>
</dbReference>
<evidence type="ECO:0000313" key="17">
    <source>
        <dbReference type="Ensembl" id="ENSCPIP00010011578.1"/>
    </source>
</evidence>
<dbReference type="SUPFAM" id="SSF48179">
    <property type="entry name" value="6-phosphogluconate dehydrogenase C-terminal domain-like"/>
    <property type="match status" value="1"/>
</dbReference>
<comment type="subunit">
    <text evidence="9">Homodecamer; composed of 5 homodimers.</text>
</comment>
<organism evidence="17 18">
    <name type="scientific">Chrysolophus pictus</name>
    <name type="common">Golden pheasant</name>
    <name type="synonym">Phasianus pictus</name>
    <dbReference type="NCBI Taxonomy" id="9089"/>
    <lineage>
        <taxon>Eukaryota</taxon>
        <taxon>Metazoa</taxon>
        <taxon>Chordata</taxon>
        <taxon>Craniata</taxon>
        <taxon>Vertebrata</taxon>
        <taxon>Euteleostomi</taxon>
        <taxon>Archelosauria</taxon>
        <taxon>Archosauria</taxon>
        <taxon>Dinosauria</taxon>
        <taxon>Saurischia</taxon>
        <taxon>Theropoda</taxon>
        <taxon>Coelurosauria</taxon>
        <taxon>Aves</taxon>
        <taxon>Neognathae</taxon>
        <taxon>Galloanserae</taxon>
        <taxon>Galliformes</taxon>
        <taxon>Phasianidae</taxon>
        <taxon>Phasianinae</taxon>
        <taxon>Chrysolophus</taxon>
    </lineage>
</organism>
<dbReference type="InterPro" id="IPR036291">
    <property type="entry name" value="NAD(P)-bd_dom_sf"/>
</dbReference>
<feature type="domain" description="Pyrroline-5-carboxylate reductase catalytic N-terminal" evidence="15">
    <location>
        <begin position="47"/>
        <end position="116"/>
    </location>
</feature>
<evidence type="ECO:0000259" key="15">
    <source>
        <dbReference type="Pfam" id="PF03807"/>
    </source>
</evidence>
<dbReference type="Pfam" id="PF03807">
    <property type="entry name" value="F420_oxidored"/>
    <property type="match status" value="1"/>
</dbReference>
<keyword evidence="7 13" id="KW-0521">NADP</keyword>
<evidence type="ECO:0000256" key="14">
    <source>
        <dbReference type="RuleBase" id="RU003903"/>
    </source>
</evidence>
<evidence type="ECO:0000256" key="9">
    <source>
        <dbReference type="ARBA" id="ARBA00038523"/>
    </source>
</evidence>
<evidence type="ECO:0000256" key="12">
    <source>
        <dbReference type="ARBA" id="ARBA00049975"/>
    </source>
</evidence>
<dbReference type="GO" id="GO:0005737">
    <property type="term" value="C:cytoplasm"/>
    <property type="evidence" value="ECO:0007669"/>
    <property type="project" value="UniProtKB-SubCell"/>
</dbReference>
<dbReference type="Proteomes" id="UP000694543">
    <property type="component" value="Unplaced"/>
</dbReference>
<dbReference type="InterPro" id="IPR028939">
    <property type="entry name" value="P5C_Rdtase_cat_N"/>
</dbReference>
<dbReference type="Ensembl" id="ENSCPIT00010013676.1">
    <property type="protein sequence ID" value="ENSCPIP00010011578.1"/>
    <property type="gene ID" value="ENSCPIG00010009004.1"/>
</dbReference>
<dbReference type="SUPFAM" id="SSF51735">
    <property type="entry name" value="NAD(P)-binding Rossmann-fold domains"/>
    <property type="match status" value="1"/>
</dbReference>
<dbReference type="GO" id="GO:0055129">
    <property type="term" value="P:L-proline biosynthetic process"/>
    <property type="evidence" value="ECO:0007669"/>
    <property type="project" value="UniProtKB-UniPathway"/>
</dbReference>
<evidence type="ECO:0000256" key="11">
    <source>
        <dbReference type="ARBA" id="ARBA00049875"/>
    </source>
</evidence>
<dbReference type="FunFam" id="3.40.50.720:FF:000367">
    <property type="entry name" value="Pyrroline-5-carboxylate reductase"/>
    <property type="match status" value="1"/>
</dbReference>
<comment type="similarity">
    <text evidence="3 14">Belongs to the pyrroline-5-carboxylate reductase family.</text>
</comment>
<dbReference type="InterPro" id="IPR053790">
    <property type="entry name" value="P5CR-like_CS"/>
</dbReference>
<evidence type="ECO:0000256" key="2">
    <source>
        <dbReference type="ARBA" id="ARBA00005205"/>
    </source>
</evidence>
<proteinExistence type="inferred from homology"/>
<dbReference type="GO" id="GO:0004735">
    <property type="term" value="F:pyrroline-5-carboxylate reductase activity"/>
    <property type="evidence" value="ECO:0007669"/>
    <property type="project" value="UniProtKB-EC"/>
</dbReference>
<dbReference type="EC" id="1.5.1.2" evidence="14"/>
<dbReference type="PIRSF" id="PIRSF000193">
    <property type="entry name" value="Pyrrol-5-carb_rd"/>
    <property type="match status" value="1"/>
</dbReference>
<evidence type="ECO:0000256" key="5">
    <source>
        <dbReference type="ARBA" id="ARBA00022605"/>
    </source>
</evidence>
<evidence type="ECO:0000256" key="13">
    <source>
        <dbReference type="PIRSR" id="PIRSR000193-1"/>
    </source>
</evidence>
<evidence type="ECO:0000256" key="8">
    <source>
        <dbReference type="ARBA" id="ARBA00023002"/>
    </source>
</evidence>
<evidence type="ECO:0000256" key="7">
    <source>
        <dbReference type="ARBA" id="ARBA00022857"/>
    </source>
</evidence>
<comment type="pathway">
    <text evidence="2 14">Amino-acid biosynthesis; L-proline biosynthesis; L-proline from L-glutamate 5-semialdehyde: step 1/1.</text>
</comment>
<name>A0A8C3LPW5_CHRPC</name>
<keyword evidence="6 14" id="KW-0641">Proline biosynthesis</keyword>
<protein>
    <recommendedName>
        <fullName evidence="14">Pyrroline-5-carboxylate reductase</fullName>
        <ecNumber evidence="14">1.5.1.2</ecNumber>
    </recommendedName>
</protein>
<feature type="binding site" evidence="13">
    <location>
        <begin position="87"/>
        <end position="90"/>
    </location>
    <ligand>
        <name>NADP(+)</name>
        <dbReference type="ChEBI" id="CHEBI:58349"/>
    </ligand>
</feature>
<dbReference type="AlphaFoldDB" id="A0A8C3LPW5"/>
<dbReference type="PROSITE" id="PS00521">
    <property type="entry name" value="P5CR"/>
    <property type="match status" value="1"/>
</dbReference>
<dbReference type="Gene3D" id="3.40.50.720">
    <property type="entry name" value="NAD(P)-binding Rossmann-like Domain"/>
    <property type="match status" value="1"/>
</dbReference>